<evidence type="ECO:0000313" key="3">
    <source>
        <dbReference type="Proteomes" id="UP001432027"/>
    </source>
</evidence>
<feature type="region of interest" description="Disordered" evidence="1">
    <location>
        <begin position="268"/>
        <end position="290"/>
    </location>
</feature>
<dbReference type="AlphaFoldDB" id="A0AAV5U0S8"/>
<evidence type="ECO:0008006" key="4">
    <source>
        <dbReference type="Google" id="ProtNLM"/>
    </source>
</evidence>
<evidence type="ECO:0000256" key="1">
    <source>
        <dbReference type="SAM" id="MobiDB-lite"/>
    </source>
</evidence>
<protein>
    <recommendedName>
        <fullName evidence="4">F-box domain-containing protein</fullName>
    </recommendedName>
</protein>
<organism evidence="2 3">
    <name type="scientific">Pristionchus entomophagus</name>
    <dbReference type="NCBI Taxonomy" id="358040"/>
    <lineage>
        <taxon>Eukaryota</taxon>
        <taxon>Metazoa</taxon>
        <taxon>Ecdysozoa</taxon>
        <taxon>Nematoda</taxon>
        <taxon>Chromadorea</taxon>
        <taxon>Rhabditida</taxon>
        <taxon>Rhabditina</taxon>
        <taxon>Diplogasteromorpha</taxon>
        <taxon>Diplogasteroidea</taxon>
        <taxon>Neodiplogasteridae</taxon>
        <taxon>Pristionchus</taxon>
    </lineage>
</organism>
<proteinExistence type="predicted"/>
<gene>
    <name evidence="2" type="ORF">PENTCL1PPCAC_22247</name>
</gene>
<comment type="caution">
    <text evidence="2">The sequence shown here is derived from an EMBL/GenBank/DDBJ whole genome shotgun (WGS) entry which is preliminary data.</text>
</comment>
<dbReference type="Proteomes" id="UP001432027">
    <property type="component" value="Unassembled WGS sequence"/>
</dbReference>
<evidence type="ECO:0000313" key="2">
    <source>
        <dbReference type="EMBL" id="GMT00073.1"/>
    </source>
</evidence>
<reference evidence="2" key="1">
    <citation type="submission" date="2023-10" db="EMBL/GenBank/DDBJ databases">
        <title>Genome assembly of Pristionchus species.</title>
        <authorList>
            <person name="Yoshida K."/>
            <person name="Sommer R.J."/>
        </authorList>
    </citation>
    <scope>NUCLEOTIDE SEQUENCE</scope>
    <source>
        <strain evidence="2">RS0144</strain>
    </source>
</reference>
<keyword evidence="3" id="KW-1185">Reference proteome</keyword>
<accession>A0AAV5U0S8</accession>
<sequence length="308" mass="35741">MEQDSAASPACKKIADIKHEKFFLDLPDEMIENVFIHLDFINRCIMRLNKRLYTIEHEMKKPLEYRKELEIIGDLSSSGLRIWIGRQYDLVPISQAIVLIPRFVNVFKFGTIVFSPSQKEQMILLDNLIGVVTDIFGIPVGDDSDSNNLSSHFDCSTICGLMQKSGLVKIMRVCAPITMEDLKHIYEASRSNENFCGIALRIPRRTARAFVNELGEGDKMRSTLWKVTKTEGQFKMEMMRNDNVYKFYLLNTDLREKYPNLREDLYSDTEREEDYSMSSDQRDYDGYDDGWSDDDIYSDFSLSDSSWP</sequence>
<dbReference type="EMBL" id="BTSX01000005">
    <property type="protein sequence ID" value="GMT00073.1"/>
    <property type="molecule type" value="Genomic_DNA"/>
</dbReference>
<name>A0AAV5U0S8_9BILA</name>